<name>A0ABV8ARI0_9BACT</name>
<reference evidence="2" key="1">
    <citation type="journal article" date="2019" name="Int. J. Syst. Evol. Microbiol.">
        <title>The Global Catalogue of Microorganisms (GCM) 10K type strain sequencing project: providing services to taxonomists for standard genome sequencing and annotation.</title>
        <authorList>
            <consortium name="The Broad Institute Genomics Platform"/>
            <consortium name="The Broad Institute Genome Sequencing Center for Infectious Disease"/>
            <person name="Wu L."/>
            <person name="Ma J."/>
        </authorList>
    </citation>
    <scope>NUCLEOTIDE SEQUENCE [LARGE SCALE GENOMIC DNA]</scope>
    <source>
        <strain evidence="2">CCUG 60523</strain>
    </source>
</reference>
<dbReference type="EMBL" id="JBHRZS010000006">
    <property type="protein sequence ID" value="MFC3879486.1"/>
    <property type="molecule type" value="Genomic_DNA"/>
</dbReference>
<dbReference type="InterPro" id="IPR051815">
    <property type="entry name" value="Molybdate_resp_trans_reg"/>
</dbReference>
<comment type="caution">
    <text evidence="1">The sequence shown here is derived from an EMBL/GenBank/DDBJ whole genome shotgun (WGS) entry which is preliminary data.</text>
</comment>
<dbReference type="RefSeq" id="WP_377903956.1">
    <property type="nucleotide sequence ID" value="NZ_JBHRZS010000006.1"/>
</dbReference>
<dbReference type="PANTHER" id="PTHR30432:SF1">
    <property type="entry name" value="DNA-BINDING TRANSCRIPTIONAL DUAL REGULATOR MODE"/>
    <property type="match status" value="1"/>
</dbReference>
<evidence type="ECO:0000313" key="1">
    <source>
        <dbReference type="EMBL" id="MFC3879486.1"/>
    </source>
</evidence>
<accession>A0ABV8ARI0</accession>
<proteinExistence type="predicted"/>
<dbReference type="Gene3D" id="1.10.10.10">
    <property type="entry name" value="Winged helix-like DNA-binding domain superfamily/Winged helix DNA-binding domain"/>
    <property type="match status" value="1"/>
</dbReference>
<dbReference type="PANTHER" id="PTHR30432">
    <property type="entry name" value="TRANSCRIPTIONAL REGULATOR MODE"/>
    <property type="match status" value="1"/>
</dbReference>
<evidence type="ECO:0000313" key="2">
    <source>
        <dbReference type="Proteomes" id="UP001595805"/>
    </source>
</evidence>
<dbReference type="Proteomes" id="UP001595805">
    <property type="component" value="Unassembled WGS sequence"/>
</dbReference>
<dbReference type="SUPFAM" id="SSF46785">
    <property type="entry name" value="Winged helix' DNA-binding domain"/>
    <property type="match status" value="1"/>
</dbReference>
<keyword evidence="2" id="KW-1185">Reference proteome</keyword>
<protein>
    <submittedName>
        <fullName evidence="1">Winged helix-turn-helix domain-containing protein</fullName>
    </submittedName>
</protein>
<dbReference type="InterPro" id="IPR036388">
    <property type="entry name" value="WH-like_DNA-bd_sf"/>
</dbReference>
<sequence>MEAKVKGRIWIELEGEKYMGKGHLQLLYAIQETGSLNGAAKKTGISYRKAWRLIHQINEMGREDVVLLKKGGAKGGGTKVTAYGMQLLEFYAGLQKEFSDSMQDYLTKHAELWT</sequence>
<dbReference type="InterPro" id="IPR036390">
    <property type="entry name" value="WH_DNA-bd_sf"/>
</dbReference>
<organism evidence="1 2">
    <name type="scientific">Algoriphagus namhaensis</name>
    <dbReference type="NCBI Taxonomy" id="915353"/>
    <lineage>
        <taxon>Bacteria</taxon>
        <taxon>Pseudomonadati</taxon>
        <taxon>Bacteroidota</taxon>
        <taxon>Cytophagia</taxon>
        <taxon>Cytophagales</taxon>
        <taxon>Cyclobacteriaceae</taxon>
        <taxon>Algoriphagus</taxon>
    </lineage>
</organism>
<gene>
    <name evidence="1" type="ORF">ACFOSV_04840</name>
</gene>